<keyword evidence="2" id="KW-0808">Transferase</keyword>
<dbReference type="InterPro" id="IPR051554">
    <property type="entry name" value="Acetyltransferase_Eis"/>
</dbReference>
<accession>A0A0J8G6W8</accession>
<dbReference type="OrthoDB" id="9768284at2"/>
<dbReference type="PROSITE" id="PS51186">
    <property type="entry name" value="GNAT"/>
    <property type="match status" value="1"/>
</dbReference>
<gene>
    <name evidence="2" type="ORF">X560_2168</name>
</gene>
<protein>
    <submittedName>
        <fullName evidence="2">Putative GNAT family N-acetyl transferase</fullName>
    </submittedName>
</protein>
<dbReference type="GO" id="GO:0030649">
    <property type="term" value="P:aminoglycoside antibiotic catabolic process"/>
    <property type="evidence" value="ECO:0007669"/>
    <property type="project" value="TreeGrafter"/>
</dbReference>
<dbReference type="InterPro" id="IPR036527">
    <property type="entry name" value="SCP2_sterol-bd_dom_sf"/>
</dbReference>
<dbReference type="AlphaFoldDB" id="A0A0J8G6W8"/>
<dbReference type="Proteomes" id="UP000052258">
    <property type="component" value="Unassembled WGS sequence"/>
</dbReference>
<dbReference type="Pfam" id="PF17668">
    <property type="entry name" value="Acetyltransf_17"/>
    <property type="match status" value="1"/>
</dbReference>
<keyword evidence="3" id="KW-1185">Reference proteome</keyword>
<proteinExistence type="predicted"/>
<dbReference type="SUPFAM" id="SSF55718">
    <property type="entry name" value="SCP-like"/>
    <property type="match status" value="1"/>
</dbReference>
<dbReference type="PANTHER" id="PTHR37817">
    <property type="entry name" value="N-ACETYLTRANSFERASE EIS"/>
    <property type="match status" value="1"/>
</dbReference>
<name>A0A0J8G6W8_9LIST</name>
<dbReference type="PATRIC" id="fig|1430899.3.peg.2217"/>
<dbReference type="InterPro" id="IPR025559">
    <property type="entry name" value="Eis_dom"/>
</dbReference>
<dbReference type="PANTHER" id="PTHR37817:SF1">
    <property type="entry name" value="N-ACETYLTRANSFERASE EIS"/>
    <property type="match status" value="1"/>
</dbReference>
<sequence length="385" mass="43732">MEIRKIAEEEIHQIKKLRDYAFRTPGRGGEEDFLFWMEKATRLGAFLNGKLSAQVMTYPLEISFLGQKIKMGGVAYVATFPENRRGGLIRALMRASLNEMKDKGQLVSYLHPFDIPFYQKFGFDLVANEVSATLVLKNLMQRSSGQGSIVRTSANQSLFSEVKAVYETYANQHHGMLIRDDAWWDRLMRRGYTQEAALFCGPKGEARGYLLYTFNKTEMVIHELVALDSTAESELWAFVSSHDSMFETVRATHFGTPDEIASILPNVTGLSIETEFNWMARIVDVEAFLNAISFQTAEKVYVEIKNDVVDFNNGIFELGEKVRRVQSAPNDLLLQTDIGSFSQMMFGFKRPKELSYYGKVSASETVLAIFEAAIPHDKPRFYDGF</sequence>
<dbReference type="Pfam" id="PF13527">
    <property type="entry name" value="Acetyltransf_9"/>
    <property type="match status" value="1"/>
</dbReference>
<feature type="domain" description="N-acetyltransferase" evidence="1">
    <location>
        <begin position="1"/>
        <end position="141"/>
    </location>
</feature>
<evidence type="ECO:0000313" key="3">
    <source>
        <dbReference type="Proteomes" id="UP000052258"/>
    </source>
</evidence>
<reference evidence="2 3" key="1">
    <citation type="journal article" date="2015" name="Genome Biol. Evol.">
        <title>Comparative Genomics of Listeria Sensu Lato: Genus-Wide Differences in Evolutionary Dynamics and the Progressive Gain of Complex, Potentially Pathogenicity-Related Traits through Lateral Gene Transfer.</title>
        <authorList>
            <person name="Chiara M."/>
            <person name="Caruso M."/>
            <person name="D'Erchia A.M."/>
            <person name="Manzari C."/>
            <person name="Fraccalvieri R."/>
            <person name="Goffredo E."/>
            <person name="Latorre L."/>
            <person name="Miccolupo A."/>
            <person name="Padalino I."/>
            <person name="Santagada G."/>
            <person name="Chiocco D."/>
            <person name="Pesole G."/>
            <person name="Horner D.S."/>
            <person name="Parisi A."/>
        </authorList>
    </citation>
    <scope>NUCLEOTIDE SEQUENCE [LARGE SCALE GENOMIC DNA]</scope>
    <source>
        <strain evidence="2 3">1991</strain>
    </source>
</reference>
<evidence type="ECO:0000313" key="2">
    <source>
        <dbReference type="EMBL" id="KMT58342.1"/>
    </source>
</evidence>
<dbReference type="InterPro" id="IPR041380">
    <property type="entry name" value="Acetyltransf_17"/>
</dbReference>
<dbReference type="Pfam" id="PF13530">
    <property type="entry name" value="SCP2_2"/>
    <property type="match status" value="1"/>
</dbReference>
<dbReference type="EMBL" id="AZHO01000030">
    <property type="protein sequence ID" value="KMT58342.1"/>
    <property type="molecule type" value="Genomic_DNA"/>
</dbReference>
<evidence type="ECO:0000259" key="1">
    <source>
        <dbReference type="PROSITE" id="PS51186"/>
    </source>
</evidence>
<comment type="caution">
    <text evidence="2">The sequence shown here is derived from an EMBL/GenBank/DDBJ whole genome shotgun (WGS) entry which is preliminary data.</text>
</comment>
<dbReference type="GO" id="GO:0034069">
    <property type="term" value="F:aminoglycoside N-acetyltransferase activity"/>
    <property type="evidence" value="ECO:0007669"/>
    <property type="project" value="TreeGrafter"/>
</dbReference>
<dbReference type="InterPro" id="IPR000182">
    <property type="entry name" value="GNAT_dom"/>
</dbReference>
<dbReference type="SUPFAM" id="SSF55729">
    <property type="entry name" value="Acyl-CoA N-acyltransferases (Nat)"/>
    <property type="match status" value="1"/>
</dbReference>
<organism evidence="2 3">
    <name type="scientific">Listeria fleischmannii 1991</name>
    <dbReference type="NCBI Taxonomy" id="1430899"/>
    <lineage>
        <taxon>Bacteria</taxon>
        <taxon>Bacillati</taxon>
        <taxon>Bacillota</taxon>
        <taxon>Bacilli</taxon>
        <taxon>Bacillales</taxon>
        <taxon>Listeriaceae</taxon>
        <taxon>Listeria</taxon>
    </lineage>
</organism>
<dbReference type="Gene3D" id="3.30.1050.10">
    <property type="entry name" value="SCP2 sterol-binding domain"/>
    <property type="match status" value="1"/>
</dbReference>
<dbReference type="InterPro" id="IPR016181">
    <property type="entry name" value="Acyl_CoA_acyltransferase"/>
</dbReference>
<dbReference type="RefSeq" id="WP_059140178.1">
    <property type="nucleotide sequence ID" value="NZ_KQ130619.1"/>
</dbReference>
<dbReference type="Gene3D" id="3.40.630.30">
    <property type="match status" value="2"/>
</dbReference>